<dbReference type="AlphaFoldDB" id="A0A0G8C2A4"/>
<evidence type="ECO:0000313" key="2">
    <source>
        <dbReference type="Proteomes" id="UP000035350"/>
    </source>
</evidence>
<reference evidence="2" key="2">
    <citation type="submission" date="2015-04" db="EMBL/GenBank/DDBJ databases">
        <title>Draft Genome Sequences of Eight Spore-Forming Food Isolates of Bacillus cereus Genome sequencing.</title>
        <authorList>
            <person name="Krawcyk A.O."/>
            <person name="de Jong A."/>
            <person name="Eijlander R.T."/>
            <person name="Berendsen E.M."/>
            <person name="Holsappel S."/>
            <person name="Wells-Bennik M."/>
            <person name="Kuipers O.P."/>
        </authorList>
    </citation>
    <scope>NUCLEOTIDE SEQUENCE [LARGE SCALE GENOMIC DNA]</scope>
    <source>
        <strain evidence="2">B4147</strain>
    </source>
</reference>
<proteinExistence type="predicted"/>
<dbReference type="Proteomes" id="UP000035350">
    <property type="component" value="Unassembled WGS sequence"/>
</dbReference>
<evidence type="ECO:0000313" key="1">
    <source>
        <dbReference type="EMBL" id="KKZ93504.1"/>
    </source>
</evidence>
<dbReference type="PATRIC" id="fig|1396.433.peg.5476"/>
<reference evidence="1 2" key="1">
    <citation type="journal article" date="2015" name="Genome Announc.">
        <title>Next-Generation Whole-Genome Sequencing of Eight Strains of Bacillus cereus, Isolated from Food.</title>
        <authorList>
            <person name="Krawczyk A.O."/>
            <person name="de Jong A."/>
            <person name="Eijlander R.T."/>
            <person name="Berendsen E.M."/>
            <person name="Holsappel S."/>
            <person name="Wells-Bennik M.H."/>
            <person name="Kuipers O.P."/>
        </authorList>
    </citation>
    <scope>NUCLEOTIDE SEQUENCE [LARGE SCALE GENOMIC DNA]</scope>
    <source>
        <strain evidence="1 2">B4147</strain>
    </source>
</reference>
<name>A0A0G8C2A4_9BACI</name>
<comment type="caution">
    <text evidence="1">The sequence shown here is derived from an EMBL/GenBank/DDBJ whole genome shotgun (WGS) entry which is preliminary data.</text>
</comment>
<gene>
    <name evidence="1" type="ORF">B4147_2740</name>
</gene>
<sequence length="40" mass="4804">MSFIVSIQRNVNEWYEKTIVYTLSFRITFMLFLNKGNGNK</sequence>
<organism evidence="1 2">
    <name type="scientific">Bacillus wiedmannii</name>
    <dbReference type="NCBI Taxonomy" id="1890302"/>
    <lineage>
        <taxon>Bacteria</taxon>
        <taxon>Bacillati</taxon>
        <taxon>Bacillota</taxon>
        <taxon>Bacilli</taxon>
        <taxon>Bacillales</taxon>
        <taxon>Bacillaceae</taxon>
        <taxon>Bacillus</taxon>
        <taxon>Bacillus cereus group</taxon>
    </lineage>
</organism>
<accession>A0A0G8C2A4</accession>
<dbReference type="EMBL" id="LCYN01000031">
    <property type="protein sequence ID" value="KKZ93504.1"/>
    <property type="molecule type" value="Genomic_DNA"/>
</dbReference>
<protein>
    <submittedName>
        <fullName evidence="1">Uncharacterized protein</fullName>
    </submittedName>
</protein>